<keyword evidence="3" id="KW-1185">Reference proteome</keyword>
<name>A0A397SIS9_9GLOM</name>
<keyword evidence="1" id="KW-0472">Membrane</keyword>
<proteinExistence type="predicted"/>
<keyword evidence="1" id="KW-1133">Transmembrane helix</keyword>
<dbReference type="Proteomes" id="UP000265703">
    <property type="component" value="Unassembled WGS sequence"/>
</dbReference>
<evidence type="ECO:0000313" key="2">
    <source>
        <dbReference type="EMBL" id="RIA82711.1"/>
    </source>
</evidence>
<organism evidence="2 3">
    <name type="scientific">Glomus cerebriforme</name>
    <dbReference type="NCBI Taxonomy" id="658196"/>
    <lineage>
        <taxon>Eukaryota</taxon>
        <taxon>Fungi</taxon>
        <taxon>Fungi incertae sedis</taxon>
        <taxon>Mucoromycota</taxon>
        <taxon>Glomeromycotina</taxon>
        <taxon>Glomeromycetes</taxon>
        <taxon>Glomerales</taxon>
        <taxon>Glomeraceae</taxon>
        <taxon>Glomus</taxon>
    </lineage>
</organism>
<comment type="caution">
    <text evidence="2">The sequence shown here is derived from an EMBL/GenBank/DDBJ whole genome shotgun (WGS) entry which is preliminary data.</text>
</comment>
<dbReference type="EMBL" id="QKYT01000638">
    <property type="protein sequence ID" value="RIA82711.1"/>
    <property type="molecule type" value="Genomic_DNA"/>
</dbReference>
<evidence type="ECO:0000313" key="3">
    <source>
        <dbReference type="Proteomes" id="UP000265703"/>
    </source>
</evidence>
<protein>
    <submittedName>
        <fullName evidence="2">Uncharacterized protein</fullName>
    </submittedName>
</protein>
<accession>A0A397SIS9</accession>
<feature type="transmembrane region" description="Helical" evidence="1">
    <location>
        <begin position="13"/>
        <end position="33"/>
    </location>
</feature>
<sequence>MTEKSLNLILSKIIFYIIHSITFKYGVRCWCIIKKLSCKYYRKLCTNFFIYLKHLLN</sequence>
<reference evidence="2 3" key="1">
    <citation type="submission" date="2018-06" db="EMBL/GenBank/DDBJ databases">
        <title>Comparative genomics reveals the genomic features of Rhizophagus irregularis, R. cerebriforme, R. diaphanum and Gigaspora rosea, and their symbiotic lifestyle signature.</title>
        <authorList>
            <person name="Morin E."/>
            <person name="San Clemente H."/>
            <person name="Chen E.C.H."/>
            <person name="De La Providencia I."/>
            <person name="Hainaut M."/>
            <person name="Kuo A."/>
            <person name="Kohler A."/>
            <person name="Murat C."/>
            <person name="Tang N."/>
            <person name="Roy S."/>
            <person name="Loubradou J."/>
            <person name="Henrissat B."/>
            <person name="Grigoriev I.V."/>
            <person name="Corradi N."/>
            <person name="Roux C."/>
            <person name="Martin F.M."/>
        </authorList>
    </citation>
    <scope>NUCLEOTIDE SEQUENCE [LARGE SCALE GENOMIC DNA]</scope>
    <source>
        <strain evidence="2 3">DAOM 227022</strain>
    </source>
</reference>
<keyword evidence="1" id="KW-0812">Transmembrane</keyword>
<gene>
    <name evidence="2" type="ORF">C1645_787758</name>
</gene>
<dbReference type="AlphaFoldDB" id="A0A397SIS9"/>
<evidence type="ECO:0000256" key="1">
    <source>
        <dbReference type="SAM" id="Phobius"/>
    </source>
</evidence>